<evidence type="ECO:0000256" key="1">
    <source>
        <dbReference type="ARBA" id="ARBA00001917"/>
    </source>
</evidence>
<dbReference type="PANTHER" id="PTHR45846">
    <property type="entry name" value="TRNA-DIHYDROURIDINE(47) SYNTHASE [NAD(P)(+)]-LIKE"/>
    <property type="match status" value="1"/>
</dbReference>
<keyword evidence="5 12" id="KW-0288">FMN</keyword>
<evidence type="ECO:0000256" key="12">
    <source>
        <dbReference type="PIRNR" id="PIRNR006621"/>
    </source>
</evidence>
<comment type="catalytic activity">
    <reaction evidence="10">
        <text>a 5,6-dihydrouridine in tRNA + NADP(+) = a uridine in tRNA + NADPH + H(+)</text>
        <dbReference type="Rhea" id="RHEA:23624"/>
        <dbReference type="Rhea" id="RHEA-COMP:13339"/>
        <dbReference type="Rhea" id="RHEA-COMP:13887"/>
        <dbReference type="ChEBI" id="CHEBI:15378"/>
        <dbReference type="ChEBI" id="CHEBI:57783"/>
        <dbReference type="ChEBI" id="CHEBI:58349"/>
        <dbReference type="ChEBI" id="CHEBI:65315"/>
        <dbReference type="ChEBI" id="CHEBI:74443"/>
    </reaction>
</comment>
<keyword evidence="6 12" id="KW-0819">tRNA processing</keyword>
<accession>A0A343J993</accession>
<dbReference type="EMBL" id="CP016786">
    <property type="protein sequence ID" value="ASW42101.1"/>
    <property type="molecule type" value="Genomic_DNA"/>
</dbReference>
<comment type="catalytic activity">
    <reaction evidence="11">
        <text>a 5,6-dihydrouridine in tRNA + NAD(+) = a uridine in tRNA + NADH + H(+)</text>
        <dbReference type="Rhea" id="RHEA:54452"/>
        <dbReference type="Rhea" id="RHEA-COMP:13339"/>
        <dbReference type="Rhea" id="RHEA-COMP:13887"/>
        <dbReference type="ChEBI" id="CHEBI:15378"/>
        <dbReference type="ChEBI" id="CHEBI:57540"/>
        <dbReference type="ChEBI" id="CHEBI:57945"/>
        <dbReference type="ChEBI" id="CHEBI:65315"/>
        <dbReference type="ChEBI" id="CHEBI:74443"/>
    </reaction>
</comment>
<evidence type="ECO:0000256" key="13">
    <source>
        <dbReference type="PIRSR" id="PIRSR006621-1"/>
    </source>
</evidence>
<dbReference type="GO" id="GO:0017150">
    <property type="term" value="F:tRNA dihydrouridine synthase activity"/>
    <property type="evidence" value="ECO:0007669"/>
    <property type="project" value="InterPro"/>
</dbReference>
<evidence type="ECO:0000256" key="9">
    <source>
        <dbReference type="ARBA" id="ARBA00023002"/>
    </source>
</evidence>
<dbReference type="NCBIfam" id="TIGR00737">
    <property type="entry name" value="nifR3_yhdG"/>
    <property type="match status" value="1"/>
</dbReference>
<dbReference type="PANTHER" id="PTHR45846:SF1">
    <property type="entry name" value="TRNA-DIHYDROURIDINE(47) SYNTHASE [NAD(P)(+)]-LIKE"/>
    <property type="match status" value="1"/>
</dbReference>
<keyword evidence="9 12" id="KW-0560">Oxidoreductase</keyword>
<dbReference type="Gene3D" id="3.20.20.70">
    <property type="entry name" value="Aldolase class I"/>
    <property type="match status" value="1"/>
</dbReference>
<dbReference type="InterPro" id="IPR018517">
    <property type="entry name" value="tRNA_hU_synthase_CS"/>
</dbReference>
<dbReference type="OrthoDB" id="9764501at2"/>
<dbReference type="Gene3D" id="1.10.1200.80">
    <property type="entry name" value="Putative flavin oxidoreducatase, domain 2"/>
    <property type="match status" value="1"/>
</dbReference>
<feature type="binding site" evidence="14">
    <location>
        <position position="141"/>
    </location>
    <ligand>
        <name>FMN</name>
        <dbReference type="ChEBI" id="CHEBI:58210"/>
    </ligand>
</feature>
<dbReference type="InterPro" id="IPR004652">
    <property type="entry name" value="DusB-like"/>
</dbReference>
<evidence type="ECO:0000256" key="3">
    <source>
        <dbReference type="ARBA" id="ARBA00022555"/>
    </source>
</evidence>
<keyword evidence="17" id="KW-1185">Reference proteome</keyword>
<dbReference type="SUPFAM" id="SSF51395">
    <property type="entry name" value="FMN-linked oxidoreductases"/>
    <property type="match status" value="1"/>
</dbReference>
<evidence type="ECO:0000256" key="14">
    <source>
        <dbReference type="PIRSR" id="PIRSR006621-2"/>
    </source>
</evidence>
<gene>
    <name evidence="16" type="ORF">BEN51_00885</name>
</gene>
<keyword evidence="14" id="KW-0547">Nucleotide-binding</keyword>
<dbReference type="CDD" id="cd02801">
    <property type="entry name" value="DUS_like_FMN"/>
    <property type="match status" value="1"/>
</dbReference>
<feature type="binding site" evidence="14">
    <location>
        <position position="70"/>
    </location>
    <ligand>
        <name>FMN</name>
        <dbReference type="ChEBI" id="CHEBI:58210"/>
    </ligand>
</feature>
<organism evidence="16 17">
    <name type="scientific">Clostridium isatidis</name>
    <dbReference type="NCBI Taxonomy" id="182773"/>
    <lineage>
        <taxon>Bacteria</taxon>
        <taxon>Bacillati</taxon>
        <taxon>Bacillota</taxon>
        <taxon>Clostridia</taxon>
        <taxon>Eubacteriales</taxon>
        <taxon>Clostridiaceae</taxon>
        <taxon>Clostridium</taxon>
    </lineage>
</organism>
<evidence type="ECO:0000256" key="8">
    <source>
        <dbReference type="ARBA" id="ARBA00022884"/>
    </source>
</evidence>
<evidence type="ECO:0000256" key="7">
    <source>
        <dbReference type="ARBA" id="ARBA00022857"/>
    </source>
</evidence>
<evidence type="ECO:0000256" key="10">
    <source>
        <dbReference type="ARBA" id="ARBA00048205"/>
    </source>
</evidence>
<evidence type="ECO:0000313" key="16">
    <source>
        <dbReference type="EMBL" id="ASW42101.1"/>
    </source>
</evidence>
<keyword evidence="4 12" id="KW-0285">Flavoprotein</keyword>
<dbReference type="InterPro" id="IPR013785">
    <property type="entry name" value="Aldolase_TIM"/>
</dbReference>
<dbReference type="AlphaFoldDB" id="A0A343J993"/>
<evidence type="ECO:0000313" key="17">
    <source>
        <dbReference type="Proteomes" id="UP000264883"/>
    </source>
</evidence>
<dbReference type="RefSeq" id="WP_119864234.1">
    <property type="nucleotide sequence ID" value="NZ_CP016786.1"/>
</dbReference>
<keyword evidence="3" id="KW-0820">tRNA-binding</keyword>
<dbReference type="Pfam" id="PF01207">
    <property type="entry name" value="Dus"/>
    <property type="match status" value="1"/>
</dbReference>
<name>A0A343J993_9CLOT</name>
<evidence type="ECO:0000256" key="4">
    <source>
        <dbReference type="ARBA" id="ARBA00022630"/>
    </source>
</evidence>
<keyword evidence="7" id="KW-0521">NADP</keyword>
<dbReference type="GO" id="GO:0050660">
    <property type="term" value="F:flavin adenine dinucleotide binding"/>
    <property type="evidence" value="ECO:0007669"/>
    <property type="project" value="InterPro"/>
</dbReference>
<feature type="active site" description="Proton donor" evidence="13">
    <location>
        <position position="102"/>
    </location>
</feature>
<dbReference type="GO" id="GO:0000049">
    <property type="term" value="F:tRNA binding"/>
    <property type="evidence" value="ECO:0007669"/>
    <property type="project" value="UniProtKB-KW"/>
</dbReference>
<feature type="domain" description="DUS-like FMN-binding" evidence="15">
    <location>
        <begin position="14"/>
        <end position="321"/>
    </location>
</feature>
<reference evidence="16 17" key="1">
    <citation type="submission" date="2016-08" db="EMBL/GenBank/DDBJ databases">
        <title>Complete Genome Sequence Of The Indigo Reducing Clostridium isatidis DSM15098.</title>
        <authorList>
            <person name="Little G.T."/>
            <person name="Minton N.P."/>
        </authorList>
    </citation>
    <scope>NUCLEOTIDE SEQUENCE [LARGE SCALE GENOMIC DNA]</scope>
    <source>
        <strain evidence="16 17">DSM 15098</strain>
    </source>
</reference>
<evidence type="ECO:0000256" key="5">
    <source>
        <dbReference type="ARBA" id="ARBA00022643"/>
    </source>
</evidence>
<dbReference type="EC" id="1.3.1.-" evidence="12"/>
<dbReference type="InterPro" id="IPR035587">
    <property type="entry name" value="DUS-like_FMN-bd"/>
</dbReference>
<dbReference type="KEGG" id="cia:BEN51_00885"/>
<evidence type="ECO:0000259" key="15">
    <source>
        <dbReference type="Pfam" id="PF01207"/>
    </source>
</evidence>
<dbReference type="InterPro" id="IPR024036">
    <property type="entry name" value="tRNA-dHydroUridine_Synthase_C"/>
</dbReference>
<feature type="binding site" evidence="14">
    <location>
        <begin position="226"/>
        <end position="227"/>
    </location>
    <ligand>
        <name>FMN</name>
        <dbReference type="ChEBI" id="CHEBI:58210"/>
    </ligand>
</feature>
<keyword evidence="8" id="KW-0694">RNA-binding</keyword>
<feature type="binding site" evidence="14">
    <location>
        <begin position="16"/>
        <end position="18"/>
    </location>
    <ligand>
        <name>FMN</name>
        <dbReference type="ChEBI" id="CHEBI:58210"/>
    </ligand>
</feature>
<evidence type="ECO:0000256" key="11">
    <source>
        <dbReference type="ARBA" id="ARBA00048802"/>
    </source>
</evidence>
<dbReference type="PIRSF" id="PIRSF006621">
    <property type="entry name" value="Dus"/>
    <property type="match status" value="1"/>
</dbReference>
<proteinExistence type="inferred from homology"/>
<evidence type="ECO:0000256" key="6">
    <source>
        <dbReference type="ARBA" id="ARBA00022694"/>
    </source>
</evidence>
<dbReference type="PROSITE" id="PS01136">
    <property type="entry name" value="UPF0034"/>
    <property type="match status" value="1"/>
</dbReference>
<protein>
    <recommendedName>
        <fullName evidence="12">tRNA-dihydrouridine synthase</fullName>
        <ecNumber evidence="12">1.3.1.-</ecNumber>
    </recommendedName>
</protein>
<comment type="cofactor">
    <cofactor evidence="1 12 14">
        <name>FMN</name>
        <dbReference type="ChEBI" id="CHEBI:58210"/>
    </cofactor>
</comment>
<evidence type="ECO:0000256" key="2">
    <source>
        <dbReference type="ARBA" id="ARBA00002790"/>
    </source>
</evidence>
<feature type="binding site" evidence="14">
    <location>
        <position position="171"/>
    </location>
    <ligand>
        <name>FMN</name>
        <dbReference type="ChEBI" id="CHEBI:58210"/>
    </ligand>
</feature>
<dbReference type="InterPro" id="IPR001269">
    <property type="entry name" value="DUS_fam"/>
</dbReference>
<comment type="similarity">
    <text evidence="12">Belongs to the dus family.</text>
</comment>
<sequence length="327" mass="36740">MKIGSIELKGNVFLAPMAGVTDMAFRVLCKEMGCGLVYTEMVSAKALYYDNDKTKTLLRIADEEKPVAAQIFGSDPQIMAEVVEKEFNNREDVVLIDINMGCPVNKITKNGEGSALLKNPDLAGKIVESIKKVSKKPVTVKIRKGWDDQHINAVEVAKILEAAGADAITVHGRTRQQMYEGKSDWSIIAQVKEAVDIPVIGNGDVFTAEDALELKNKTNCDGIMIARGSMGNPWIFKQIELKLKGEKSLEISYEDKINMCIRHYDLAIKYNGEAKALREMRKHIAWYLKGMPNSNEIKNEVNMLENKDEVIYLLNRYKEEIIDNCNY</sequence>
<comment type="function">
    <text evidence="2 12">Catalyzes the synthesis of 5,6-dihydrouridine (D), a modified base found in the D-loop of most tRNAs, via the reduction of the C5-C6 double bond in target uridines.</text>
</comment>
<dbReference type="Proteomes" id="UP000264883">
    <property type="component" value="Chromosome"/>
</dbReference>